<feature type="domain" description="PilZ" evidence="1">
    <location>
        <begin position="115"/>
        <end position="225"/>
    </location>
</feature>
<name>A0A4R4E3X4_9BACL</name>
<dbReference type="Proteomes" id="UP000295418">
    <property type="component" value="Unassembled WGS sequence"/>
</dbReference>
<evidence type="ECO:0000313" key="3">
    <source>
        <dbReference type="Proteomes" id="UP000295418"/>
    </source>
</evidence>
<dbReference type="OrthoDB" id="2566152at2"/>
<dbReference type="AlphaFoldDB" id="A0A4R4E3X4"/>
<proteinExistence type="predicted"/>
<dbReference type="Pfam" id="PF07238">
    <property type="entry name" value="PilZ"/>
    <property type="match status" value="1"/>
</dbReference>
<gene>
    <name evidence="2" type="ORF">E0485_22720</name>
</gene>
<keyword evidence="3" id="KW-1185">Reference proteome</keyword>
<evidence type="ECO:0000313" key="2">
    <source>
        <dbReference type="EMBL" id="TCZ71051.1"/>
    </source>
</evidence>
<organism evidence="2 3">
    <name type="scientific">Paenibacillus albiflavus</name>
    <dbReference type="NCBI Taxonomy" id="2545760"/>
    <lineage>
        <taxon>Bacteria</taxon>
        <taxon>Bacillati</taxon>
        <taxon>Bacillota</taxon>
        <taxon>Bacilli</taxon>
        <taxon>Bacillales</taxon>
        <taxon>Paenibacillaceae</taxon>
        <taxon>Paenibacillus</taxon>
    </lineage>
</organism>
<dbReference type="GO" id="GO:0035438">
    <property type="term" value="F:cyclic-di-GMP binding"/>
    <property type="evidence" value="ECO:0007669"/>
    <property type="project" value="InterPro"/>
</dbReference>
<dbReference type="InterPro" id="IPR009875">
    <property type="entry name" value="PilZ_domain"/>
</dbReference>
<evidence type="ECO:0000259" key="1">
    <source>
        <dbReference type="Pfam" id="PF07238"/>
    </source>
</evidence>
<dbReference type="Gene3D" id="2.40.10.220">
    <property type="entry name" value="predicted glycosyltransferase like domains"/>
    <property type="match status" value="1"/>
</dbReference>
<accession>A0A4R4E3X4</accession>
<protein>
    <submittedName>
        <fullName evidence="2">PilZ domain-containing protein</fullName>
    </submittedName>
</protein>
<sequence length="241" mass="26950">MQRWLIIMDSVNSYHPKNTTSSATSVSSAFANLIEARTVLEKKHFVSTGAITYIEGDIAEVEISEWDLFHLGDPLKVIIYSPIGILNFESTVVAKGFGSVIILVPPNIQSRFLDKRQYPRVDARQIGNLHRIHQSTASKSSLEFDSPIPIETTDISLGGVGFIVPMDAQEFKTYSRIEGELQIGFAFGALLEIIRKSPVEGGMFYGAKMLELSQEQEFSLRAFILRIQVSNYFKHKSTNNS</sequence>
<comment type="caution">
    <text evidence="2">The sequence shown here is derived from an EMBL/GenBank/DDBJ whole genome shotgun (WGS) entry which is preliminary data.</text>
</comment>
<reference evidence="2 3" key="1">
    <citation type="submission" date="2019-03" db="EMBL/GenBank/DDBJ databases">
        <authorList>
            <person name="Kim M.K.M."/>
        </authorList>
    </citation>
    <scope>NUCLEOTIDE SEQUENCE [LARGE SCALE GENOMIC DNA]</scope>
    <source>
        <strain evidence="2 3">18JY21-1</strain>
    </source>
</reference>
<dbReference type="EMBL" id="SKFG01000042">
    <property type="protein sequence ID" value="TCZ71051.1"/>
    <property type="molecule type" value="Genomic_DNA"/>
</dbReference>